<reference evidence="1" key="1">
    <citation type="submission" date="2020-05" db="EMBL/GenBank/DDBJ databases">
        <authorList>
            <person name="Chiriac C."/>
            <person name="Salcher M."/>
            <person name="Ghai R."/>
            <person name="Kavagutti S V."/>
        </authorList>
    </citation>
    <scope>NUCLEOTIDE SEQUENCE</scope>
</reference>
<dbReference type="EMBL" id="CAFBMB010000008">
    <property type="protein sequence ID" value="CAB4889214.1"/>
    <property type="molecule type" value="Genomic_DNA"/>
</dbReference>
<evidence type="ECO:0000313" key="1">
    <source>
        <dbReference type="EMBL" id="CAB4889214.1"/>
    </source>
</evidence>
<proteinExistence type="predicted"/>
<name>A0A6J7F6F5_9ZZZZ</name>
<sequence>MDAVDDAPQVDVEHPLPVIKREVSHATHRSDTGVIDNDVDLAESLNNAVCERLNGCGAGHVYLNARHAKFGGGSGDSRFVHAGDDDGGAGFFQALRNSFANSRRTSGDDCDFSGEVLHHITHAF</sequence>
<protein>
    <submittedName>
        <fullName evidence="1">Unannotated protein</fullName>
    </submittedName>
</protein>
<organism evidence="1">
    <name type="scientific">freshwater metagenome</name>
    <dbReference type="NCBI Taxonomy" id="449393"/>
    <lineage>
        <taxon>unclassified sequences</taxon>
        <taxon>metagenomes</taxon>
        <taxon>ecological metagenomes</taxon>
    </lineage>
</organism>
<accession>A0A6J7F6F5</accession>
<gene>
    <name evidence="1" type="ORF">UFOPK3516_00212</name>
</gene>
<dbReference type="AlphaFoldDB" id="A0A6J7F6F5"/>